<evidence type="ECO:0000256" key="1">
    <source>
        <dbReference type="SAM" id="MobiDB-lite"/>
    </source>
</evidence>
<protein>
    <submittedName>
        <fullName evidence="2">Uncharacterized protein</fullName>
    </submittedName>
</protein>
<keyword evidence="3" id="KW-1185">Reference proteome</keyword>
<proteinExistence type="predicted"/>
<dbReference type="PANTHER" id="PTHR31635:SF196">
    <property type="entry name" value="REVERSE TRANSCRIPTASE DOMAIN-CONTAINING PROTEIN-RELATED"/>
    <property type="match status" value="1"/>
</dbReference>
<organism evidence="2 3">
    <name type="scientific">Periophthalmus magnuspinnatus</name>
    <dbReference type="NCBI Taxonomy" id="409849"/>
    <lineage>
        <taxon>Eukaryota</taxon>
        <taxon>Metazoa</taxon>
        <taxon>Chordata</taxon>
        <taxon>Craniata</taxon>
        <taxon>Vertebrata</taxon>
        <taxon>Euteleostomi</taxon>
        <taxon>Actinopterygii</taxon>
        <taxon>Neopterygii</taxon>
        <taxon>Teleostei</taxon>
        <taxon>Neoteleostei</taxon>
        <taxon>Acanthomorphata</taxon>
        <taxon>Gobiaria</taxon>
        <taxon>Gobiiformes</taxon>
        <taxon>Gobioidei</taxon>
        <taxon>Gobiidae</taxon>
        <taxon>Oxudercinae</taxon>
        <taxon>Periophthalmus</taxon>
    </lineage>
</organism>
<reference evidence="2" key="2">
    <citation type="submission" date="2025-09" db="UniProtKB">
        <authorList>
            <consortium name="Ensembl"/>
        </authorList>
    </citation>
    <scope>IDENTIFICATION</scope>
</reference>
<feature type="region of interest" description="Disordered" evidence="1">
    <location>
        <begin position="1"/>
        <end position="23"/>
    </location>
</feature>
<dbReference type="STRING" id="409849.ENSPMGP00000008938"/>
<evidence type="ECO:0000313" key="3">
    <source>
        <dbReference type="Proteomes" id="UP000261520"/>
    </source>
</evidence>
<dbReference type="PANTHER" id="PTHR31635">
    <property type="entry name" value="REVERSE TRANSCRIPTASE DOMAIN-CONTAINING PROTEIN-RELATED"/>
    <property type="match status" value="1"/>
</dbReference>
<name>A0A3B3ZW30_9GOBI</name>
<accession>A0A3B3ZW30</accession>
<dbReference type="Proteomes" id="UP000261520">
    <property type="component" value="Unplaced"/>
</dbReference>
<dbReference type="Ensembl" id="ENSPMGT00000009522.1">
    <property type="protein sequence ID" value="ENSPMGP00000008938.1"/>
    <property type="gene ID" value="ENSPMGG00000007396.1"/>
</dbReference>
<reference evidence="2" key="1">
    <citation type="submission" date="2025-08" db="UniProtKB">
        <authorList>
            <consortium name="Ensembl"/>
        </authorList>
    </citation>
    <scope>IDENTIFICATION</scope>
</reference>
<dbReference type="AlphaFoldDB" id="A0A3B3ZW30"/>
<sequence length="316" mass="35584">AGTRCMAAAGHSPPAPVPNKGPPHQRTYQLRGFRSKQAILKIQMGTDQVTTDPTEINTVFEEFSEFSEFSSDSNTIHTFLDGLDVPILPTDFTRRLEEPISELEIVKVISTMQSNECPGPDGFASEFLKNFSKLLSPLLCCFLKNPVNWLRKEKTCGIGLRPHRVAVPFCCAGQIQIWFHLYLMDPNALFPPHCHDSYYLSRPFRLYRATRQWCPLSPFDLAIEPLAIALRTCNGLSGIWRGGVEHRVSLYAGDLLYVSNPSESIPTALALLNHFGTLSDYKLYIKSELFPINNMVEHDKFLYLGVILTKKHQGPV</sequence>
<evidence type="ECO:0000313" key="2">
    <source>
        <dbReference type="Ensembl" id="ENSPMGP00000008938.1"/>
    </source>
</evidence>